<sequence>MNINLPIFQQINLQSSREFYIILVKMELGLILNVTF</sequence>
<dbReference type="AlphaFoldDB" id="A0A382INU9"/>
<organism evidence="1">
    <name type="scientific">marine metagenome</name>
    <dbReference type="NCBI Taxonomy" id="408172"/>
    <lineage>
        <taxon>unclassified sequences</taxon>
        <taxon>metagenomes</taxon>
        <taxon>ecological metagenomes</taxon>
    </lineage>
</organism>
<protein>
    <submittedName>
        <fullName evidence="1">Uncharacterized protein</fullName>
    </submittedName>
</protein>
<accession>A0A382INU9</accession>
<dbReference type="EMBL" id="UINC01068331">
    <property type="protein sequence ID" value="SVC00887.1"/>
    <property type="molecule type" value="Genomic_DNA"/>
</dbReference>
<evidence type="ECO:0000313" key="1">
    <source>
        <dbReference type="EMBL" id="SVC00887.1"/>
    </source>
</evidence>
<reference evidence="1" key="1">
    <citation type="submission" date="2018-05" db="EMBL/GenBank/DDBJ databases">
        <authorList>
            <person name="Lanie J.A."/>
            <person name="Ng W.-L."/>
            <person name="Kazmierczak K.M."/>
            <person name="Andrzejewski T.M."/>
            <person name="Davidsen T.M."/>
            <person name="Wayne K.J."/>
            <person name="Tettelin H."/>
            <person name="Glass J.I."/>
            <person name="Rusch D."/>
            <person name="Podicherti R."/>
            <person name="Tsui H.-C.T."/>
            <person name="Winkler M.E."/>
        </authorList>
    </citation>
    <scope>NUCLEOTIDE SEQUENCE</scope>
</reference>
<name>A0A382INU9_9ZZZZ</name>
<gene>
    <name evidence="1" type="ORF">METZ01_LOCUS253741</name>
</gene>
<proteinExistence type="predicted"/>